<accession>A0AAU9XE12</accession>
<evidence type="ECO:0000313" key="2">
    <source>
        <dbReference type="Proteomes" id="UP001159428"/>
    </source>
</evidence>
<dbReference type="Proteomes" id="UP001159428">
    <property type="component" value="Unassembled WGS sequence"/>
</dbReference>
<proteinExistence type="predicted"/>
<evidence type="ECO:0000313" key="1">
    <source>
        <dbReference type="EMBL" id="CAH3144056.1"/>
    </source>
</evidence>
<dbReference type="AlphaFoldDB" id="A0AAU9XE12"/>
<keyword evidence="2" id="KW-1185">Reference proteome</keyword>
<reference evidence="1 2" key="1">
    <citation type="submission" date="2022-05" db="EMBL/GenBank/DDBJ databases">
        <authorList>
            <consortium name="Genoscope - CEA"/>
            <person name="William W."/>
        </authorList>
    </citation>
    <scope>NUCLEOTIDE SEQUENCE [LARGE SCALE GENOMIC DNA]</scope>
</reference>
<name>A0AAU9XE12_9CNID</name>
<comment type="caution">
    <text evidence="1">The sequence shown here is derived from an EMBL/GenBank/DDBJ whole genome shotgun (WGS) entry which is preliminary data.</text>
</comment>
<dbReference type="EMBL" id="CALNXJ010000038">
    <property type="protein sequence ID" value="CAH3144056.1"/>
    <property type="molecule type" value="Genomic_DNA"/>
</dbReference>
<sequence length="89" mass="10125">MFTDNVKHVLWLDNSDTGDKFVFSEAYGDDRNSPYTIIDRVRGDNSDIDCDAELVEPEKLSDEDASYEPPKRMFVSTRSGCSATHLQLF</sequence>
<protein>
    <submittedName>
        <fullName evidence="1">Uncharacterized protein</fullName>
    </submittedName>
</protein>
<gene>
    <name evidence="1" type="ORF">PMEA_00020924</name>
</gene>
<organism evidence="1 2">
    <name type="scientific">Pocillopora meandrina</name>
    <dbReference type="NCBI Taxonomy" id="46732"/>
    <lineage>
        <taxon>Eukaryota</taxon>
        <taxon>Metazoa</taxon>
        <taxon>Cnidaria</taxon>
        <taxon>Anthozoa</taxon>
        <taxon>Hexacorallia</taxon>
        <taxon>Scleractinia</taxon>
        <taxon>Astrocoeniina</taxon>
        <taxon>Pocilloporidae</taxon>
        <taxon>Pocillopora</taxon>
    </lineage>
</organism>